<dbReference type="PANTHER" id="PTHR13479">
    <property type="entry name" value="30S RIBOSOMAL PROTEIN S18"/>
    <property type="match status" value="1"/>
</dbReference>
<comment type="caution">
    <text evidence="7">The sequence shown here is derived from an EMBL/GenBank/DDBJ whole genome shotgun (WGS) entry which is preliminary data.</text>
</comment>
<dbReference type="GO" id="GO:0070181">
    <property type="term" value="F:small ribosomal subunit rRNA binding"/>
    <property type="evidence" value="ECO:0007669"/>
    <property type="project" value="TreeGrafter"/>
</dbReference>
<dbReference type="InterPro" id="IPR001648">
    <property type="entry name" value="Ribosomal_bS18"/>
</dbReference>
<gene>
    <name evidence="4" type="primary">rpsR</name>
    <name evidence="7" type="ORF">HZA61_11085</name>
</gene>
<keyword evidence="4" id="KW-0694">RNA-binding</keyword>
<evidence type="ECO:0000256" key="4">
    <source>
        <dbReference type="HAMAP-Rule" id="MF_00270"/>
    </source>
</evidence>
<dbReference type="NCBIfam" id="TIGR00165">
    <property type="entry name" value="S18"/>
    <property type="match status" value="1"/>
</dbReference>
<name>A0A933WB68_UNCEI</name>
<dbReference type="PANTHER" id="PTHR13479:SF40">
    <property type="entry name" value="SMALL RIBOSOMAL SUBUNIT PROTEIN BS18M"/>
    <property type="match status" value="1"/>
</dbReference>
<evidence type="ECO:0000256" key="3">
    <source>
        <dbReference type="ARBA" id="ARBA00023274"/>
    </source>
</evidence>
<evidence type="ECO:0000313" key="7">
    <source>
        <dbReference type="EMBL" id="MBI5170024.1"/>
    </source>
</evidence>
<dbReference type="Gene3D" id="4.10.640.10">
    <property type="entry name" value="Ribosomal protein S18"/>
    <property type="match status" value="1"/>
</dbReference>
<dbReference type="Pfam" id="PF01084">
    <property type="entry name" value="Ribosomal_S18"/>
    <property type="match status" value="1"/>
</dbReference>
<comment type="function">
    <text evidence="4">Binds as a heterodimer with protein bS6 to the central domain of the 16S rRNA, where it helps stabilize the platform of the 30S subunit.</text>
</comment>
<dbReference type="GO" id="GO:0022627">
    <property type="term" value="C:cytosolic small ribosomal subunit"/>
    <property type="evidence" value="ECO:0007669"/>
    <property type="project" value="TreeGrafter"/>
</dbReference>
<dbReference type="Proteomes" id="UP000696931">
    <property type="component" value="Unassembled WGS sequence"/>
</dbReference>
<reference evidence="7" key="1">
    <citation type="submission" date="2020-07" db="EMBL/GenBank/DDBJ databases">
        <title>Huge and variable diversity of episymbiotic CPR bacteria and DPANN archaea in groundwater ecosystems.</title>
        <authorList>
            <person name="He C.Y."/>
            <person name="Keren R."/>
            <person name="Whittaker M."/>
            <person name="Farag I.F."/>
            <person name="Doudna J."/>
            <person name="Cate J.H.D."/>
            <person name="Banfield J.F."/>
        </authorList>
    </citation>
    <scope>NUCLEOTIDE SEQUENCE</scope>
    <source>
        <strain evidence="7">NC_groundwater_1813_Pr3_B-0.1um_71_17</strain>
    </source>
</reference>
<dbReference type="SUPFAM" id="SSF46911">
    <property type="entry name" value="Ribosomal protein S18"/>
    <property type="match status" value="1"/>
</dbReference>
<keyword evidence="4" id="KW-0699">rRNA-binding</keyword>
<feature type="region of interest" description="Disordered" evidence="6">
    <location>
        <begin position="1"/>
        <end position="22"/>
    </location>
</feature>
<protein>
    <recommendedName>
        <fullName evidence="4">Small ribosomal subunit protein bS18</fullName>
    </recommendedName>
</protein>
<evidence type="ECO:0000256" key="1">
    <source>
        <dbReference type="ARBA" id="ARBA00005589"/>
    </source>
</evidence>
<dbReference type="EMBL" id="JACRIW010000079">
    <property type="protein sequence ID" value="MBI5170024.1"/>
    <property type="molecule type" value="Genomic_DNA"/>
</dbReference>
<dbReference type="AlphaFoldDB" id="A0A933WB68"/>
<dbReference type="InterPro" id="IPR036870">
    <property type="entry name" value="Ribosomal_bS18_sf"/>
</dbReference>
<dbReference type="GO" id="GO:0003735">
    <property type="term" value="F:structural constituent of ribosome"/>
    <property type="evidence" value="ECO:0007669"/>
    <property type="project" value="InterPro"/>
</dbReference>
<proteinExistence type="inferred from homology"/>
<keyword evidence="3 4" id="KW-0687">Ribonucleoprotein</keyword>
<dbReference type="PRINTS" id="PR00974">
    <property type="entry name" value="RIBOSOMALS18"/>
</dbReference>
<sequence>MARERDSKGKGKGKGKAKSKGVKKKYCKLCLEKVMFVDYKDEKRLGRFVTDRGKIVPRRVSGTCSMHQKQLTTAIKRARVLALLPFTSDFYR</sequence>
<evidence type="ECO:0000256" key="2">
    <source>
        <dbReference type="ARBA" id="ARBA00022980"/>
    </source>
</evidence>
<accession>A0A933WB68</accession>
<evidence type="ECO:0000256" key="6">
    <source>
        <dbReference type="SAM" id="MobiDB-lite"/>
    </source>
</evidence>
<comment type="subunit">
    <text evidence="4">Part of the 30S ribosomal subunit. Forms a tight heterodimer with protein bS6.</text>
</comment>
<feature type="compositionally biased region" description="Basic residues" evidence="6">
    <location>
        <begin position="10"/>
        <end position="22"/>
    </location>
</feature>
<dbReference type="HAMAP" id="MF_00270">
    <property type="entry name" value="Ribosomal_bS18"/>
    <property type="match status" value="1"/>
</dbReference>
<organism evidence="7 8">
    <name type="scientific">Eiseniibacteriota bacterium</name>
    <dbReference type="NCBI Taxonomy" id="2212470"/>
    <lineage>
        <taxon>Bacteria</taxon>
        <taxon>Candidatus Eiseniibacteriota</taxon>
    </lineage>
</organism>
<evidence type="ECO:0000256" key="5">
    <source>
        <dbReference type="RuleBase" id="RU003910"/>
    </source>
</evidence>
<comment type="similarity">
    <text evidence="1 4 5">Belongs to the bacterial ribosomal protein bS18 family.</text>
</comment>
<keyword evidence="2 4" id="KW-0689">Ribosomal protein</keyword>
<evidence type="ECO:0000313" key="8">
    <source>
        <dbReference type="Proteomes" id="UP000696931"/>
    </source>
</evidence>
<dbReference type="GO" id="GO:0006412">
    <property type="term" value="P:translation"/>
    <property type="evidence" value="ECO:0007669"/>
    <property type="project" value="UniProtKB-UniRule"/>
</dbReference>